<proteinExistence type="predicted"/>
<sequence>MFQSDTLFVIGVLCFVLFIAFLADVYGQYKRRTVALERIADALTGPDAPDVLRGGKTLLR</sequence>
<dbReference type="AlphaFoldDB" id="A0A2S6IE56"/>
<evidence type="ECO:0000256" key="1">
    <source>
        <dbReference type="SAM" id="Phobius"/>
    </source>
</evidence>
<gene>
    <name evidence="2" type="ORF">CLV92_114106</name>
</gene>
<name>A0A2S6IE56_9ACTN</name>
<dbReference type="Proteomes" id="UP000239485">
    <property type="component" value="Unassembled WGS sequence"/>
</dbReference>
<keyword evidence="3" id="KW-1185">Reference proteome</keyword>
<keyword evidence="1" id="KW-0472">Membrane</keyword>
<dbReference type="EMBL" id="PTJD01000014">
    <property type="protein sequence ID" value="PPK92505.1"/>
    <property type="molecule type" value="Genomic_DNA"/>
</dbReference>
<accession>A0A2S6IE56</accession>
<organism evidence="2 3">
    <name type="scientific">Kineococcus xinjiangensis</name>
    <dbReference type="NCBI Taxonomy" id="512762"/>
    <lineage>
        <taxon>Bacteria</taxon>
        <taxon>Bacillati</taxon>
        <taxon>Actinomycetota</taxon>
        <taxon>Actinomycetes</taxon>
        <taxon>Kineosporiales</taxon>
        <taxon>Kineosporiaceae</taxon>
        <taxon>Kineococcus</taxon>
    </lineage>
</organism>
<keyword evidence="1" id="KW-0812">Transmembrane</keyword>
<evidence type="ECO:0000313" key="3">
    <source>
        <dbReference type="Proteomes" id="UP000239485"/>
    </source>
</evidence>
<comment type="caution">
    <text evidence="2">The sequence shown here is derived from an EMBL/GenBank/DDBJ whole genome shotgun (WGS) entry which is preliminary data.</text>
</comment>
<reference evidence="2 3" key="1">
    <citation type="submission" date="2018-02" db="EMBL/GenBank/DDBJ databases">
        <title>Genomic Encyclopedia of Archaeal and Bacterial Type Strains, Phase II (KMG-II): from individual species to whole genera.</title>
        <authorList>
            <person name="Goeker M."/>
        </authorList>
    </citation>
    <scope>NUCLEOTIDE SEQUENCE [LARGE SCALE GENOMIC DNA]</scope>
    <source>
        <strain evidence="2 3">DSM 22857</strain>
    </source>
</reference>
<feature type="transmembrane region" description="Helical" evidence="1">
    <location>
        <begin position="6"/>
        <end position="26"/>
    </location>
</feature>
<keyword evidence="1" id="KW-1133">Transmembrane helix</keyword>
<evidence type="ECO:0000313" key="2">
    <source>
        <dbReference type="EMBL" id="PPK92505.1"/>
    </source>
</evidence>
<protein>
    <submittedName>
        <fullName evidence="2">Uncharacterized protein</fullName>
    </submittedName>
</protein>
<dbReference type="RefSeq" id="WP_104434761.1">
    <property type="nucleotide sequence ID" value="NZ_PTJD01000014.1"/>
</dbReference>